<dbReference type="AlphaFoldDB" id="A0A8X6P2I1"/>
<feature type="compositionally biased region" description="Basic and acidic residues" evidence="1">
    <location>
        <begin position="58"/>
        <end position="82"/>
    </location>
</feature>
<evidence type="ECO:0000313" key="2">
    <source>
        <dbReference type="EMBL" id="GFT43751.1"/>
    </source>
</evidence>
<dbReference type="Proteomes" id="UP000887013">
    <property type="component" value="Unassembled WGS sequence"/>
</dbReference>
<evidence type="ECO:0000313" key="3">
    <source>
        <dbReference type="Proteomes" id="UP000887013"/>
    </source>
</evidence>
<feature type="region of interest" description="Disordered" evidence="1">
    <location>
        <begin position="1"/>
        <end position="82"/>
    </location>
</feature>
<proteinExistence type="predicted"/>
<keyword evidence="3" id="KW-1185">Reference proteome</keyword>
<evidence type="ECO:0000256" key="1">
    <source>
        <dbReference type="SAM" id="MobiDB-lite"/>
    </source>
</evidence>
<reference evidence="2" key="1">
    <citation type="submission" date="2020-08" db="EMBL/GenBank/DDBJ databases">
        <title>Multicomponent nature underlies the extraordinary mechanical properties of spider dragline silk.</title>
        <authorList>
            <person name="Kono N."/>
            <person name="Nakamura H."/>
            <person name="Mori M."/>
            <person name="Yoshida Y."/>
            <person name="Ohtoshi R."/>
            <person name="Malay A.D."/>
            <person name="Moran D.A.P."/>
            <person name="Tomita M."/>
            <person name="Numata K."/>
            <person name="Arakawa K."/>
        </authorList>
    </citation>
    <scope>NUCLEOTIDE SEQUENCE</scope>
</reference>
<feature type="compositionally biased region" description="Basic residues" evidence="1">
    <location>
        <begin position="34"/>
        <end position="57"/>
    </location>
</feature>
<accession>A0A8X6P2I1</accession>
<feature type="compositionally biased region" description="Basic and acidic residues" evidence="1">
    <location>
        <begin position="10"/>
        <end position="26"/>
    </location>
</feature>
<protein>
    <submittedName>
        <fullName evidence="2">Uncharacterized protein</fullName>
    </submittedName>
</protein>
<sequence>MDPRNLLNPWEKRNKTLGTHLEREKQGPSGKETRKGKRGQRRKDKKKKIGRPSVKKRTQSDKINRKHEVKEATCAKKETKIG</sequence>
<feature type="non-terminal residue" evidence="2">
    <location>
        <position position="82"/>
    </location>
</feature>
<comment type="caution">
    <text evidence="2">The sequence shown here is derived from an EMBL/GenBank/DDBJ whole genome shotgun (WGS) entry which is preliminary data.</text>
</comment>
<organism evidence="2 3">
    <name type="scientific">Nephila pilipes</name>
    <name type="common">Giant wood spider</name>
    <name type="synonym">Nephila maculata</name>
    <dbReference type="NCBI Taxonomy" id="299642"/>
    <lineage>
        <taxon>Eukaryota</taxon>
        <taxon>Metazoa</taxon>
        <taxon>Ecdysozoa</taxon>
        <taxon>Arthropoda</taxon>
        <taxon>Chelicerata</taxon>
        <taxon>Arachnida</taxon>
        <taxon>Araneae</taxon>
        <taxon>Araneomorphae</taxon>
        <taxon>Entelegynae</taxon>
        <taxon>Araneoidea</taxon>
        <taxon>Nephilidae</taxon>
        <taxon>Nephila</taxon>
    </lineage>
</organism>
<name>A0A8X6P2I1_NEPPI</name>
<gene>
    <name evidence="2" type="ORF">NPIL_153871</name>
</gene>
<dbReference type="EMBL" id="BMAW01015433">
    <property type="protein sequence ID" value="GFT43751.1"/>
    <property type="molecule type" value="Genomic_DNA"/>
</dbReference>